<dbReference type="AlphaFoldDB" id="A0A2W2DCD6"/>
<comment type="caution">
    <text evidence="1">The sequence shown here is derived from an EMBL/GenBank/DDBJ whole genome shotgun (WGS) entry which is preliminary data.</text>
</comment>
<dbReference type="RefSeq" id="WP_111218517.1">
    <property type="nucleotide sequence ID" value="NZ_POTY01000264.1"/>
</dbReference>
<protein>
    <submittedName>
        <fullName evidence="1">Uncharacterized protein</fullName>
    </submittedName>
</protein>
<name>A0A2W2DCD6_9ACTN</name>
<reference evidence="1 2" key="1">
    <citation type="submission" date="2018-01" db="EMBL/GenBank/DDBJ databases">
        <title>Draft genome sequence of Jishengella sp. NA12.</title>
        <authorList>
            <person name="Sahin N."/>
            <person name="Ay H."/>
            <person name="Saygin H."/>
        </authorList>
    </citation>
    <scope>NUCLEOTIDE SEQUENCE [LARGE SCALE GENOMIC DNA]</scope>
    <source>
        <strain evidence="1 2">NA12</strain>
    </source>
</reference>
<sequence length="195" mass="21017">MLSFDAVHALAGSLVAAETDAHTAGWRQPATVLLIHSQPLLDAALQQRPAPRSLHFPLRRDEPRANMAGLPTLLSSLAVGIGSPDTPYRATLNAIGQQIRRTEPDARLMAWAACYEDIHTISGHSQRVRCVDAADVDGRAYRITRLHGEDHPQTLVDDHPDPDHTPATYPGLVALVTATASFITTPARTDVDVSG</sequence>
<organism evidence="1 2">
    <name type="scientific">Micromonospora craterilacus</name>
    <dbReference type="NCBI Taxonomy" id="1655439"/>
    <lineage>
        <taxon>Bacteria</taxon>
        <taxon>Bacillati</taxon>
        <taxon>Actinomycetota</taxon>
        <taxon>Actinomycetes</taxon>
        <taxon>Micromonosporales</taxon>
        <taxon>Micromonosporaceae</taxon>
        <taxon>Micromonospora</taxon>
    </lineage>
</organism>
<dbReference type="Proteomes" id="UP000248924">
    <property type="component" value="Unassembled WGS sequence"/>
</dbReference>
<evidence type="ECO:0000313" key="1">
    <source>
        <dbReference type="EMBL" id="PZG09666.1"/>
    </source>
</evidence>
<dbReference type="OrthoDB" id="3382537at2"/>
<dbReference type="EMBL" id="POTY01000264">
    <property type="protein sequence ID" value="PZG09666.1"/>
    <property type="molecule type" value="Genomic_DNA"/>
</dbReference>
<proteinExistence type="predicted"/>
<keyword evidence="2" id="KW-1185">Reference proteome</keyword>
<accession>A0A2W2DCD6</accession>
<gene>
    <name evidence="1" type="ORF">C1I95_28770</name>
</gene>
<evidence type="ECO:0000313" key="2">
    <source>
        <dbReference type="Proteomes" id="UP000248924"/>
    </source>
</evidence>